<dbReference type="PANTHER" id="PTHR34301:SF8">
    <property type="entry name" value="ATPASE DOMAIN-CONTAINING PROTEIN"/>
    <property type="match status" value="1"/>
</dbReference>
<dbReference type="eggNOG" id="COG1672">
    <property type="taxonomic scope" value="Bacteria"/>
</dbReference>
<dbReference type="Proteomes" id="UP000007881">
    <property type="component" value="Chromosome"/>
</dbReference>
<dbReference type="HOGENOM" id="CLU_058580_0_0_0"/>
<feature type="region of interest" description="Disordered" evidence="1">
    <location>
        <begin position="1"/>
        <end position="24"/>
    </location>
</feature>
<dbReference type="SUPFAM" id="SSF52540">
    <property type="entry name" value="P-loop containing nucleoside triphosphate hydrolases"/>
    <property type="match status" value="1"/>
</dbReference>
<dbReference type="STRING" id="1142394.PSMK_01680"/>
<keyword evidence="4" id="KW-1185">Reference proteome</keyword>
<name>I0IAN9_PHYMF</name>
<dbReference type="PATRIC" id="fig|1142394.8.peg.170"/>
<dbReference type="Pfam" id="PF13191">
    <property type="entry name" value="AAA_16"/>
    <property type="match status" value="1"/>
</dbReference>
<dbReference type="InterPro" id="IPR041664">
    <property type="entry name" value="AAA_16"/>
</dbReference>
<dbReference type="SMART" id="SM00382">
    <property type="entry name" value="AAA"/>
    <property type="match status" value="1"/>
</dbReference>
<evidence type="ECO:0000313" key="4">
    <source>
        <dbReference type="Proteomes" id="UP000007881"/>
    </source>
</evidence>
<proteinExistence type="predicted"/>
<dbReference type="RefSeq" id="WP_014435547.1">
    <property type="nucleotide sequence ID" value="NC_017080.1"/>
</dbReference>
<dbReference type="Gene3D" id="3.40.50.300">
    <property type="entry name" value="P-loop containing nucleotide triphosphate hydrolases"/>
    <property type="match status" value="1"/>
</dbReference>
<dbReference type="AlphaFoldDB" id="I0IAN9"/>
<protein>
    <recommendedName>
        <fullName evidence="2">AAA+ ATPase domain-containing protein</fullName>
    </recommendedName>
</protein>
<evidence type="ECO:0000259" key="2">
    <source>
        <dbReference type="SMART" id="SM00382"/>
    </source>
</evidence>
<evidence type="ECO:0000256" key="1">
    <source>
        <dbReference type="SAM" id="MobiDB-lite"/>
    </source>
</evidence>
<gene>
    <name evidence="3" type="ordered locus">PSMK_01680</name>
</gene>
<evidence type="ECO:0000313" key="3">
    <source>
        <dbReference type="EMBL" id="BAM02327.1"/>
    </source>
</evidence>
<dbReference type="PANTHER" id="PTHR34301">
    <property type="entry name" value="DNA-BINDING PROTEIN-RELATED"/>
    <property type="match status" value="1"/>
</dbReference>
<reference evidence="3 4" key="1">
    <citation type="submission" date="2012-02" db="EMBL/GenBank/DDBJ databases">
        <title>Complete genome sequence of Phycisphaera mikurensis NBRC 102666.</title>
        <authorList>
            <person name="Ankai A."/>
            <person name="Hosoyama A."/>
            <person name="Terui Y."/>
            <person name="Sekine M."/>
            <person name="Fukai R."/>
            <person name="Kato Y."/>
            <person name="Nakamura S."/>
            <person name="Yamada-Narita S."/>
            <person name="Kawakoshi A."/>
            <person name="Fukunaga Y."/>
            <person name="Yamazaki S."/>
            <person name="Fujita N."/>
        </authorList>
    </citation>
    <scope>NUCLEOTIDE SEQUENCE [LARGE SCALE GENOMIC DNA]</scope>
    <source>
        <strain evidence="4">NBRC 102666 / KCTC 22515 / FYK2301M01</strain>
    </source>
</reference>
<dbReference type="OrthoDB" id="1550566at2"/>
<sequence>MDAASNPFEPGAGNQPPELAGRDEVREKVRIALERAKRGRSARGLILPGLRGVGKTVLLRQIGRDAAAAGGVVVTLEAPEQRSLPALLIPQLRVALLQLSRVAAAKEHAERAMRVLTGFTRALRVKYQDIEVSLSGEAEEGFGDNGDLEQDLQTLLVQVGAAAAAARKPVLILIDELQYVKVTELGALLSASHRLSQEALPVMLIGAGLPQLLARMAKAKSYAERLFEYPRVDALPEEAARRALVKPAADEGAAFEEEALAEILRQTRGYPYFLQEWGKHAWDFAERSPITLDDVVAASAAAVLALDEGFFRVRLDRVTPMERRYLRAMAELGEGPHRSGDVAEQMNRSLESLGSTRDKLIRKGMIWSPAYAEIAFTVPMFDRYLKRVIPDAEADEEP</sequence>
<feature type="domain" description="AAA+ ATPase" evidence="2">
    <location>
        <begin position="41"/>
        <end position="233"/>
    </location>
</feature>
<dbReference type="KEGG" id="phm:PSMK_01680"/>
<dbReference type="EMBL" id="AP012338">
    <property type="protein sequence ID" value="BAM02327.1"/>
    <property type="molecule type" value="Genomic_DNA"/>
</dbReference>
<dbReference type="InterPro" id="IPR003593">
    <property type="entry name" value="AAA+_ATPase"/>
</dbReference>
<organism evidence="3 4">
    <name type="scientific">Phycisphaera mikurensis (strain NBRC 102666 / KCTC 22515 / FYK2301M01)</name>
    <dbReference type="NCBI Taxonomy" id="1142394"/>
    <lineage>
        <taxon>Bacteria</taxon>
        <taxon>Pseudomonadati</taxon>
        <taxon>Planctomycetota</taxon>
        <taxon>Phycisphaerae</taxon>
        <taxon>Phycisphaerales</taxon>
        <taxon>Phycisphaeraceae</taxon>
        <taxon>Phycisphaera</taxon>
    </lineage>
</organism>
<dbReference type="InterPro" id="IPR027417">
    <property type="entry name" value="P-loop_NTPase"/>
</dbReference>
<accession>I0IAN9</accession>